<dbReference type="GO" id="GO:0046306">
    <property type="term" value="P:alkanesulfonate catabolic process"/>
    <property type="evidence" value="ECO:0007669"/>
    <property type="project" value="TreeGrafter"/>
</dbReference>
<sequence>MLSFGIKTNPVHTTYQDLLRVWQAADAAPLIEHAWLWDHFLPLYGPVDGPILEGWTLLSALAARTERLDLGLMVTNNRVRPPAVLAKIASTVDQLANGRLVLGIGVGGTRMARPGQELAEREYAAYGLDLVPPADGIAALAETCVLLRRMWTESVVDFTGTQYAVTGAYCEPKPVRPGGPPILIGAWGRRALRVVAEHADIWNVPGPHHNSIDYLRERSRVLDEHCAAIGRDPASVVRSTQLVVRPDDLATPRAAVFELVDSGFTHLVLNVGAPFPDDLVPRLVGEIIEPALAR</sequence>
<dbReference type="GO" id="GO:0008726">
    <property type="term" value="F:alkanesulfonate monooxygenase activity"/>
    <property type="evidence" value="ECO:0007669"/>
    <property type="project" value="TreeGrafter"/>
</dbReference>
<dbReference type="SUPFAM" id="SSF51679">
    <property type="entry name" value="Bacterial luciferase-like"/>
    <property type="match status" value="1"/>
</dbReference>
<dbReference type="RefSeq" id="WP_133854213.1">
    <property type="nucleotide sequence ID" value="NZ_SNXZ01000011.1"/>
</dbReference>
<accession>A0A4R6RUB0</accession>
<dbReference type="Pfam" id="PF00296">
    <property type="entry name" value="Bac_luciferase"/>
    <property type="match status" value="1"/>
</dbReference>
<organism evidence="6 7">
    <name type="scientific">Labedaea rhizosphaerae</name>
    <dbReference type="NCBI Taxonomy" id="598644"/>
    <lineage>
        <taxon>Bacteria</taxon>
        <taxon>Bacillati</taxon>
        <taxon>Actinomycetota</taxon>
        <taxon>Actinomycetes</taxon>
        <taxon>Pseudonocardiales</taxon>
        <taxon>Pseudonocardiaceae</taxon>
        <taxon>Labedaea</taxon>
    </lineage>
</organism>
<feature type="domain" description="Luciferase-like" evidence="5">
    <location>
        <begin position="14"/>
        <end position="248"/>
    </location>
</feature>
<evidence type="ECO:0000256" key="2">
    <source>
        <dbReference type="ARBA" id="ARBA00022643"/>
    </source>
</evidence>
<dbReference type="AlphaFoldDB" id="A0A4R6RUB0"/>
<name>A0A4R6RUB0_LABRH</name>
<evidence type="ECO:0000256" key="3">
    <source>
        <dbReference type="ARBA" id="ARBA00023002"/>
    </source>
</evidence>
<dbReference type="InterPro" id="IPR011251">
    <property type="entry name" value="Luciferase-like_dom"/>
</dbReference>
<keyword evidence="1" id="KW-0285">Flavoprotein</keyword>
<keyword evidence="2" id="KW-0288">FMN</keyword>
<dbReference type="EMBL" id="SNXZ01000011">
    <property type="protein sequence ID" value="TDP89937.1"/>
    <property type="molecule type" value="Genomic_DNA"/>
</dbReference>
<evidence type="ECO:0000313" key="6">
    <source>
        <dbReference type="EMBL" id="TDP89937.1"/>
    </source>
</evidence>
<keyword evidence="7" id="KW-1185">Reference proteome</keyword>
<dbReference type="PANTHER" id="PTHR42847:SF8">
    <property type="entry name" value="CONSERVED PROTEIN"/>
    <property type="match status" value="1"/>
</dbReference>
<keyword evidence="3" id="KW-0560">Oxidoreductase</keyword>
<evidence type="ECO:0000313" key="7">
    <source>
        <dbReference type="Proteomes" id="UP000295444"/>
    </source>
</evidence>
<evidence type="ECO:0000256" key="4">
    <source>
        <dbReference type="ARBA" id="ARBA00023033"/>
    </source>
</evidence>
<comment type="caution">
    <text evidence="6">The sequence shown here is derived from an EMBL/GenBank/DDBJ whole genome shotgun (WGS) entry which is preliminary data.</text>
</comment>
<evidence type="ECO:0000259" key="5">
    <source>
        <dbReference type="Pfam" id="PF00296"/>
    </source>
</evidence>
<dbReference type="InterPro" id="IPR050172">
    <property type="entry name" value="SsuD_RutA_monooxygenase"/>
</dbReference>
<proteinExistence type="predicted"/>
<dbReference type="InterPro" id="IPR036661">
    <property type="entry name" value="Luciferase-like_sf"/>
</dbReference>
<dbReference type="OrthoDB" id="143323at2"/>
<protein>
    <submittedName>
        <fullName evidence="6">Alkanesulfonate monooxygenase SsuD/methylene tetrahydromethanopterin reductase-like flavin-dependent oxidoreductase (Luciferase family)</fullName>
    </submittedName>
</protein>
<gene>
    <name evidence="6" type="ORF">EV186_11163</name>
</gene>
<dbReference type="Proteomes" id="UP000295444">
    <property type="component" value="Unassembled WGS sequence"/>
</dbReference>
<dbReference type="Gene3D" id="3.20.20.30">
    <property type="entry name" value="Luciferase-like domain"/>
    <property type="match status" value="1"/>
</dbReference>
<reference evidence="6 7" key="1">
    <citation type="submission" date="2019-03" db="EMBL/GenBank/DDBJ databases">
        <title>Genomic Encyclopedia of Type Strains, Phase IV (KMG-IV): sequencing the most valuable type-strain genomes for metagenomic binning, comparative biology and taxonomic classification.</title>
        <authorList>
            <person name="Goeker M."/>
        </authorList>
    </citation>
    <scope>NUCLEOTIDE SEQUENCE [LARGE SCALE GENOMIC DNA]</scope>
    <source>
        <strain evidence="6 7">DSM 45361</strain>
    </source>
</reference>
<dbReference type="PANTHER" id="PTHR42847">
    <property type="entry name" value="ALKANESULFONATE MONOOXYGENASE"/>
    <property type="match status" value="1"/>
</dbReference>
<evidence type="ECO:0000256" key="1">
    <source>
        <dbReference type="ARBA" id="ARBA00022630"/>
    </source>
</evidence>
<keyword evidence="4 6" id="KW-0503">Monooxygenase</keyword>